<sequence length="138" mass="15679">MGLLKQLEIEYELDIIDEFLTHFGIMNGLLDGLIINLGNKDKFDASANELGRIFHNIKSACEYLKLDAIIKLTSIAEDIVSELKSHKNTGTIASNEAIDWLLEVSSQLELYRQDLENDEIYFHILRPSIINIPTNLFA</sequence>
<accession>A0AAE6IY00</accession>
<dbReference type="Gene3D" id="1.20.120.160">
    <property type="entry name" value="HPT domain"/>
    <property type="match status" value="1"/>
</dbReference>
<organism evidence="1 2">
    <name type="scientific">Campylobacter fetus subsp. venerealis NCTC 10354</name>
    <dbReference type="NCBI Taxonomy" id="983328"/>
    <lineage>
        <taxon>Bacteria</taxon>
        <taxon>Pseudomonadati</taxon>
        <taxon>Campylobacterota</taxon>
        <taxon>Epsilonproteobacteria</taxon>
        <taxon>Campylobacterales</taxon>
        <taxon>Campylobacteraceae</taxon>
        <taxon>Campylobacter</taxon>
        <taxon>Campylobacter fetus subsp. venerealis bv. venerealis</taxon>
    </lineage>
</organism>
<name>A0AAE6IY00_CAMFE</name>
<evidence type="ECO:0000313" key="1">
    <source>
        <dbReference type="EMBL" id="QEL44484.1"/>
    </source>
</evidence>
<dbReference type="GO" id="GO:0000160">
    <property type="term" value="P:phosphorelay signal transduction system"/>
    <property type="evidence" value="ECO:0007669"/>
    <property type="project" value="InterPro"/>
</dbReference>
<protein>
    <recommendedName>
        <fullName evidence="3">Phosphorelay protein</fullName>
    </recommendedName>
</protein>
<dbReference type="Proteomes" id="UP000322035">
    <property type="component" value="Chromosome"/>
</dbReference>
<evidence type="ECO:0008006" key="3">
    <source>
        <dbReference type="Google" id="ProtNLM"/>
    </source>
</evidence>
<dbReference type="InterPro" id="IPR036641">
    <property type="entry name" value="HPT_dom_sf"/>
</dbReference>
<dbReference type="SUPFAM" id="SSF47226">
    <property type="entry name" value="Histidine-containing phosphotransfer domain, HPT domain"/>
    <property type="match status" value="1"/>
</dbReference>
<dbReference type="EMBL" id="CP043435">
    <property type="protein sequence ID" value="QEL44484.1"/>
    <property type="molecule type" value="Genomic_DNA"/>
</dbReference>
<dbReference type="AlphaFoldDB" id="A0AAE6IY00"/>
<gene>
    <name evidence="1" type="ORF">CFVT_0507</name>
</gene>
<proteinExistence type="predicted"/>
<reference evidence="1 2" key="1">
    <citation type="submission" date="2019-08" db="EMBL/GenBank/DDBJ databases">
        <title>Complete genomes of the Campylobacter fetus subsp. venerealis, Campylobacter lari subsp. concheus, Campylobacter sputorum bv. sputorum and Campylobacter volucris type strains.</title>
        <authorList>
            <person name="Miller W.G."/>
            <person name="Yee E."/>
        </authorList>
    </citation>
    <scope>NUCLEOTIDE SEQUENCE [LARGE SCALE GENOMIC DNA]</scope>
    <source>
        <strain evidence="1 2">NCTC 10354</strain>
    </source>
</reference>
<dbReference type="RefSeq" id="WP_002848695.1">
    <property type="nucleotide sequence ID" value="NZ_CP043435.1"/>
</dbReference>
<evidence type="ECO:0000313" key="2">
    <source>
        <dbReference type="Proteomes" id="UP000322035"/>
    </source>
</evidence>
<dbReference type="GeneID" id="61064330"/>